<dbReference type="SUPFAM" id="SSF49899">
    <property type="entry name" value="Concanavalin A-like lectins/glucanases"/>
    <property type="match status" value="2"/>
</dbReference>
<dbReference type="Pfam" id="PF18962">
    <property type="entry name" value="Por_Secre_tail"/>
    <property type="match status" value="1"/>
</dbReference>
<reference evidence="6 7" key="1">
    <citation type="submission" date="2018-03" db="EMBL/GenBank/DDBJ databases">
        <title>Genomic Encyclopedia of Archaeal and Bacterial Type Strains, Phase II (KMG-II): from individual species to whole genera.</title>
        <authorList>
            <person name="Goeker M."/>
        </authorList>
    </citation>
    <scope>NUCLEOTIDE SEQUENCE [LARGE SCALE GENOMIC DNA]</scope>
    <source>
        <strain evidence="6 7">DSM 28229</strain>
    </source>
</reference>
<keyword evidence="2 3" id="KW-0732">Signal</keyword>
<comment type="caution">
    <text evidence="6">The sequence shown here is derived from an EMBL/GenBank/DDBJ whole genome shotgun (WGS) entry which is preliminary data.</text>
</comment>
<evidence type="ECO:0000256" key="2">
    <source>
        <dbReference type="ARBA" id="ARBA00022729"/>
    </source>
</evidence>
<dbReference type="GO" id="GO:0004553">
    <property type="term" value="F:hydrolase activity, hydrolyzing O-glycosyl compounds"/>
    <property type="evidence" value="ECO:0007669"/>
    <property type="project" value="InterPro"/>
</dbReference>
<dbReference type="InterPro" id="IPR005084">
    <property type="entry name" value="CBM6"/>
</dbReference>
<accession>A0A315ZFG0</accession>
<feature type="signal peptide" evidence="3">
    <location>
        <begin position="1"/>
        <end position="20"/>
    </location>
</feature>
<dbReference type="GO" id="GO:0005975">
    <property type="term" value="P:carbohydrate metabolic process"/>
    <property type="evidence" value="ECO:0007669"/>
    <property type="project" value="InterPro"/>
</dbReference>
<sequence>MKKSLLLGLVCFLIGFTSSAQDWANISIPANAGNGNVWQLQSNVSDDFNYTFNASNSKTNFGPNNMWYNFYHNQWDGPGTTYWKYNHVSVKNGNLVLKASRFNKSNQPNPQYPYPGATESYKMGKTNGGVNSGCITSNNKVSYPVYVETSLSVANIALASCFWLLSPDDTQEIDIIENYGDVNFFKQFTHISHHSFIRKPFHDYQPRDWNSWWPDGRVSSNYGWGDWCWNNGNRRFFRLGVYWISPNHFEYYIDGNLVRVLYNNAIATNMNGTWEYTYYNAIHPAGTQDQYGTNIGGTPTNTNGYSDVTTYATGSNYSFSTLQAASNASNGINVIDPGNYQNGTGFNKAMDIIVNVESQSWLVSSGQTPSDADLNSLSKNEMKVDWIRAYKPVPNNGGGNSEVVIEAENFNATGGTFNDGTVPYGANIAGSIINFVNGGDWMEYLVNIPQEGAYEVTYRYATPNSNTSVNFDVSGVYSFNTTLQNTGSWGNYSNATASSTAYFTAGNHLIKLTAGTAAWQWNLDKVTLTKTGASRKAETQTIELQSPRILVSPNPSEDFINISGLSNGEYVLTLADLNGKAVLSQNINFNTTFRLDVSNMTNGMYILNIRGLNTNSNTKLLIQ</sequence>
<evidence type="ECO:0000313" key="7">
    <source>
        <dbReference type="Proteomes" id="UP000245535"/>
    </source>
</evidence>
<evidence type="ECO:0000256" key="1">
    <source>
        <dbReference type="ARBA" id="ARBA00006865"/>
    </source>
</evidence>
<dbReference type="GO" id="GO:0030246">
    <property type="term" value="F:carbohydrate binding"/>
    <property type="evidence" value="ECO:0007669"/>
    <property type="project" value="InterPro"/>
</dbReference>
<protein>
    <submittedName>
        <fullName evidence="6">Putative secreted protein (Por secretion system target)</fullName>
    </submittedName>
</protein>
<dbReference type="AlphaFoldDB" id="A0A315ZFG0"/>
<dbReference type="SUPFAM" id="SSF49785">
    <property type="entry name" value="Galactose-binding domain-like"/>
    <property type="match status" value="1"/>
</dbReference>
<dbReference type="InterPro" id="IPR041342">
    <property type="entry name" value="CBM35"/>
</dbReference>
<feature type="domain" description="CBM6" evidence="4">
    <location>
        <begin position="403"/>
        <end position="529"/>
    </location>
</feature>
<dbReference type="Gene3D" id="2.60.120.200">
    <property type="match status" value="1"/>
</dbReference>
<dbReference type="InterPro" id="IPR000757">
    <property type="entry name" value="Beta-glucanase-like"/>
</dbReference>
<feature type="chain" id="PRO_5016240297" evidence="3">
    <location>
        <begin position="21"/>
        <end position="623"/>
    </location>
</feature>
<dbReference type="InterPro" id="IPR013320">
    <property type="entry name" value="ConA-like_dom_sf"/>
</dbReference>
<dbReference type="EMBL" id="QGDO01000001">
    <property type="protein sequence ID" value="PWJ43890.1"/>
    <property type="molecule type" value="Genomic_DNA"/>
</dbReference>
<dbReference type="InterPro" id="IPR026444">
    <property type="entry name" value="Secre_tail"/>
</dbReference>
<feature type="domain" description="GH16" evidence="5">
    <location>
        <begin position="21"/>
        <end position="395"/>
    </location>
</feature>
<dbReference type="SMART" id="SM00606">
    <property type="entry name" value="CBD_IV"/>
    <property type="match status" value="1"/>
</dbReference>
<evidence type="ECO:0000259" key="4">
    <source>
        <dbReference type="PROSITE" id="PS51175"/>
    </source>
</evidence>
<evidence type="ECO:0000256" key="3">
    <source>
        <dbReference type="SAM" id="SignalP"/>
    </source>
</evidence>
<gene>
    <name evidence="6" type="ORF">BC781_101240</name>
</gene>
<dbReference type="InterPro" id="IPR006584">
    <property type="entry name" value="Cellulose-bd_IV"/>
</dbReference>
<dbReference type="RefSeq" id="WP_158281362.1">
    <property type="nucleotide sequence ID" value="NZ_QGDO01000001.1"/>
</dbReference>
<proteinExistence type="inferred from homology"/>
<dbReference type="InterPro" id="IPR008979">
    <property type="entry name" value="Galactose-bd-like_sf"/>
</dbReference>
<dbReference type="CDD" id="cd04079">
    <property type="entry name" value="CBM6_agarase-like"/>
    <property type="match status" value="1"/>
</dbReference>
<evidence type="ECO:0000313" key="6">
    <source>
        <dbReference type="EMBL" id="PWJ43890.1"/>
    </source>
</evidence>
<dbReference type="Pfam" id="PF18099">
    <property type="entry name" value="CBM_35_2"/>
    <property type="match status" value="1"/>
</dbReference>
<dbReference type="PROSITE" id="PS51175">
    <property type="entry name" value="CBM6"/>
    <property type="match status" value="1"/>
</dbReference>
<evidence type="ECO:0000259" key="5">
    <source>
        <dbReference type="PROSITE" id="PS51762"/>
    </source>
</evidence>
<dbReference type="NCBIfam" id="TIGR04183">
    <property type="entry name" value="Por_Secre_tail"/>
    <property type="match status" value="1"/>
</dbReference>
<comment type="similarity">
    <text evidence="1">Belongs to the glycosyl hydrolase 16 family.</text>
</comment>
<dbReference type="OrthoDB" id="9809583at2"/>
<name>A0A315ZFG0_SEDFL</name>
<dbReference type="Proteomes" id="UP000245535">
    <property type="component" value="Unassembled WGS sequence"/>
</dbReference>
<organism evidence="6 7">
    <name type="scientific">Sediminitomix flava</name>
    <dbReference type="NCBI Taxonomy" id="379075"/>
    <lineage>
        <taxon>Bacteria</taxon>
        <taxon>Pseudomonadati</taxon>
        <taxon>Bacteroidota</taxon>
        <taxon>Cytophagia</taxon>
        <taxon>Cytophagales</taxon>
        <taxon>Flammeovirgaceae</taxon>
        <taxon>Sediminitomix</taxon>
    </lineage>
</organism>
<dbReference type="Gene3D" id="2.60.120.260">
    <property type="entry name" value="Galactose-binding domain-like"/>
    <property type="match status" value="1"/>
</dbReference>
<keyword evidence="7" id="KW-1185">Reference proteome</keyword>
<dbReference type="PROSITE" id="PS51762">
    <property type="entry name" value="GH16_2"/>
    <property type="match status" value="1"/>
</dbReference>